<gene>
    <name evidence="2" type="ORF">KACHI17_23700</name>
</gene>
<organism evidence="2">
    <name type="scientific">Sediminibacterium sp. KACHI17</name>
    <dbReference type="NCBI Taxonomy" id="1751071"/>
    <lineage>
        <taxon>Bacteria</taxon>
        <taxon>Pseudomonadati</taxon>
        <taxon>Bacteroidota</taxon>
        <taxon>Chitinophagia</taxon>
        <taxon>Chitinophagales</taxon>
        <taxon>Chitinophagaceae</taxon>
        <taxon>Sediminibacterium</taxon>
    </lineage>
</organism>
<keyword evidence="1" id="KW-0472">Membrane</keyword>
<feature type="transmembrane region" description="Helical" evidence="1">
    <location>
        <begin position="6"/>
        <end position="25"/>
    </location>
</feature>
<dbReference type="AlphaFoldDB" id="A0AAT9GLC1"/>
<reference evidence="2" key="1">
    <citation type="submission" date="2024-02" db="EMBL/GenBank/DDBJ databases">
        <title>Sediminibacterium planktonica sp. nov. and Sediminibacterium longus sp. nov., isolated from surface lake and river water.</title>
        <authorList>
            <person name="Watanabe K."/>
            <person name="Takemine S."/>
            <person name="Ishii Y."/>
            <person name="Ogata Y."/>
            <person name="Shindo C."/>
            <person name="Suda W."/>
        </authorList>
    </citation>
    <scope>NUCLEOTIDE SEQUENCE</scope>
    <source>
        <strain evidence="2">KACHI17</strain>
    </source>
</reference>
<keyword evidence="1" id="KW-0812">Transmembrane</keyword>
<sequence length="71" mass="8192">MATSFWVISIIVFTMTVLICIPPVIRYYKKESGKSWERDRKLSIITILRGGLPVCALLTIGIMLAMKFFFY</sequence>
<protein>
    <submittedName>
        <fullName evidence="2">Uncharacterized protein</fullName>
    </submittedName>
</protein>
<feature type="transmembrane region" description="Helical" evidence="1">
    <location>
        <begin position="46"/>
        <end position="70"/>
    </location>
</feature>
<name>A0AAT9GLC1_9BACT</name>
<keyword evidence="1" id="KW-1133">Transmembrane helix</keyword>
<accession>A0AAT9GLC1</accession>
<evidence type="ECO:0000256" key="1">
    <source>
        <dbReference type="SAM" id="Phobius"/>
    </source>
</evidence>
<evidence type="ECO:0000313" key="2">
    <source>
        <dbReference type="EMBL" id="BFG71489.1"/>
    </source>
</evidence>
<dbReference type="EMBL" id="AP029612">
    <property type="protein sequence ID" value="BFG71489.1"/>
    <property type="molecule type" value="Genomic_DNA"/>
</dbReference>
<proteinExistence type="predicted"/>